<name>A0AAN6TNV4_9PEZI</name>
<keyword evidence="2" id="KW-1185">Reference proteome</keyword>
<reference evidence="1" key="1">
    <citation type="journal article" date="2023" name="Mol. Phylogenet. Evol.">
        <title>Genome-scale phylogeny and comparative genomics of the fungal order Sordariales.</title>
        <authorList>
            <person name="Hensen N."/>
            <person name="Bonometti L."/>
            <person name="Westerberg I."/>
            <person name="Brannstrom I.O."/>
            <person name="Guillou S."/>
            <person name="Cros-Aarteil S."/>
            <person name="Calhoun S."/>
            <person name="Haridas S."/>
            <person name="Kuo A."/>
            <person name="Mondo S."/>
            <person name="Pangilinan J."/>
            <person name="Riley R."/>
            <person name="LaButti K."/>
            <person name="Andreopoulos B."/>
            <person name="Lipzen A."/>
            <person name="Chen C."/>
            <person name="Yan M."/>
            <person name="Daum C."/>
            <person name="Ng V."/>
            <person name="Clum A."/>
            <person name="Steindorff A."/>
            <person name="Ohm R.A."/>
            <person name="Martin F."/>
            <person name="Silar P."/>
            <person name="Natvig D.O."/>
            <person name="Lalanne C."/>
            <person name="Gautier V."/>
            <person name="Ament-Velasquez S.L."/>
            <person name="Kruys A."/>
            <person name="Hutchinson M.I."/>
            <person name="Powell A.J."/>
            <person name="Barry K."/>
            <person name="Miller A.N."/>
            <person name="Grigoriev I.V."/>
            <person name="Debuchy R."/>
            <person name="Gladieux P."/>
            <person name="Hiltunen Thoren M."/>
            <person name="Johannesson H."/>
        </authorList>
    </citation>
    <scope>NUCLEOTIDE SEQUENCE</scope>
    <source>
        <strain evidence="1">CBS 508.74</strain>
    </source>
</reference>
<gene>
    <name evidence="1" type="ORF">N656DRAFT_773814</name>
</gene>
<protein>
    <submittedName>
        <fullName evidence="1">Uncharacterized protein</fullName>
    </submittedName>
</protein>
<proteinExistence type="predicted"/>
<organism evidence="1 2">
    <name type="scientific">Canariomyces notabilis</name>
    <dbReference type="NCBI Taxonomy" id="2074819"/>
    <lineage>
        <taxon>Eukaryota</taxon>
        <taxon>Fungi</taxon>
        <taxon>Dikarya</taxon>
        <taxon>Ascomycota</taxon>
        <taxon>Pezizomycotina</taxon>
        <taxon>Sordariomycetes</taxon>
        <taxon>Sordariomycetidae</taxon>
        <taxon>Sordariales</taxon>
        <taxon>Chaetomiaceae</taxon>
        <taxon>Canariomyces</taxon>
    </lineage>
</organism>
<comment type="caution">
    <text evidence="1">The sequence shown here is derived from an EMBL/GenBank/DDBJ whole genome shotgun (WGS) entry which is preliminary data.</text>
</comment>
<dbReference type="EMBL" id="MU853332">
    <property type="protein sequence ID" value="KAK4117641.1"/>
    <property type="molecule type" value="Genomic_DNA"/>
</dbReference>
<dbReference type="GeneID" id="89938262"/>
<accession>A0AAN6TNV4</accession>
<evidence type="ECO:0000313" key="2">
    <source>
        <dbReference type="Proteomes" id="UP001302812"/>
    </source>
</evidence>
<dbReference type="PROSITE" id="PS51257">
    <property type="entry name" value="PROKAR_LIPOPROTEIN"/>
    <property type="match status" value="1"/>
</dbReference>
<dbReference type="RefSeq" id="XP_064675211.1">
    <property type="nucleotide sequence ID" value="XM_064814137.1"/>
</dbReference>
<dbReference type="AlphaFoldDB" id="A0AAN6TNV4"/>
<evidence type="ECO:0000313" key="1">
    <source>
        <dbReference type="EMBL" id="KAK4117641.1"/>
    </source>
</evidence>
<dbReference type="Proteomes" id="UP001302812">
    <property type="component" value="Unassembled WGS sequence"/>
</dbReference>
<reference evidence="1" key="2">
    <citation type="submission" date="2023-05" db="EMBL/GenBank/DDBJ databases">
        <authorList>
            <consortium name="Lawrence Berkeley National Laboratory"/>
            <person name="Steindorff A."/>
            <person name="Hensen N."/>
            <person name="Bonometti L."/>
            <person name="Westerberg I."/>
            <person name="Brannstrom I.O."/>
            <person name="Guillou S."/>
            <person name="Cros-Aarteil S."/>
            <person name="Calhoun S."/>
            <person name="Haridas S."/>
            <person name="Kuo A."/>
            <person name="Mondo S."/>
            <person name="Pangilinan J."/>
            <person name="Riley R."/>
            <person name="Labutti K."/>
            <person name="Andreopoulos B."/>
            <person name="Lipzen A."/>
            <person name="Chen C."/>
            <person name="Yanf M."/>
            <person name="Daum C."/>
            <person name="Ng V."/>
            <person name="Clum A."/>
            <person name="Ohm R."/>
            <person name="Martin F."/>
            <person name="Silar P."/>
            <person name="Natvig D."/>
            <person name="Lalanne C."/>
            <person name="Gautier V."/>
            <person name="Ament-Velasquez S.L."/>
            <person name="Kruys A."/>
            <person name="Hutchinson M.I."/>
            <person name="Powell A.J."/>
            <person name="Barry K."/>
            <person name="Miller A.N."/>
            <person name="Grigoriev I.V."/>
            <person name="Debuchy R."/>
            <person name="Gladieux P."/>
            <person name="Thoren M.H."/>
            <person name="Johannesson H."/>
        </authorList>
    </citation>
    <scope>NUCLEOTIDE SEQUENCE</scope>
    <source>
        <strain evidence="1">CBS 508.74</strain>
    </source>
</reference>
<sequence>MVSRTGNGLQLFGGGCIGWAWTGRRSGSEARPSFLPWSQVFGATATATAHPPFFGQVGRIRSQRLGRAHMHRLSHTHPAPCRTLVHPHAHTHTTHSSPMQLSTCTRFPSRFPCSAPLLLVRQRPDDQVPTAGDRNR</sequence>